<keyword evidence="1" id="KW-1133">Transmembrane helix</keyword>
<feature type="transmembrane region" description="Helical" evidence="1">
    <location>
        <begin position="30"/>
        <end position="53"/>
    </location>
</feature>
<keyword evidence="1" id="KW-0472">Membrane</keyword>
<dbReference type="AlphaFoldDB" id="A0AAJ0FDL3"/>
<proteinExistence type="predicted"/>
<dbReference type="InterPro" id="IPR046368">
    <property type="entry name" value="Tag1"/>
</dbReference>
<gene>
    <name evidence="2" type="ORF">QBC33DRAFT_546965</name>
</gene>
<accession>A0AAJ0FDL3</accession>
<evidence type="ECO:0000256" key="1">
    <source>
        <dbReference type="SAM" id="Phobius"/>
    </source>
</evidence>
<keyword evidence="3" id="KW-1185">Reference proteome</keyword>
<dbReference type="EMBL" id="MU839019">
    <property type="protein sequence ID" value="KAK1764711.1"/>
    <property type="molecule type" value="Genomic_DNA"/>
</dbReference>
<sequence length="342" mass="38084">MAEEKPVVAQQEYGTPRKGGKVRRHCARWWWVHLIVFILIALLVVLLVIFVAIPKIAQKKINEAQLAVQGILITNTQSDNYTMAINSTIHASSPVHATISPFKGQMYLEDLEPHTPFVELDFPQTTSDPEQLVNTTQFVTITDMDAFTTFNKFLLTNETLRVTLSGKTHVKVKGIAKKFSVNFKKTITMPGLRNFEGTTVSDTTISLTPDENGDNFKGLVNIPNHSIVNFEIGNATFHNYLLGEEIGTVFVDNMILRPGLNNTFAMRANIKQAPVLTAMGKKPYCDTGILPFQMRGKTVLNHGQPLSYYADSLASTNQTVNIDIATPLKKDLMMDIPCSKNQ</sequence>
<reference evidence="2" key="1">
    <citation type="submission" date="2023-06" db="EMBL/GenBank/DDBJ databases">
        <title>Genome-scale phylogeny and comparative genomics of the fungal order Sordariales.</title>
        <authorList>
            <consortium name="Lawrence Berkeley National Laboratory"/>
            <person name="Hensen N."/>
            <person name="Bonometti L."/>
            <person name="Westerberg I."/>
            <person name="Brannstrom I.O."/>
            <person name="Guillou S."/>
            <person name="Cros-Aarteil S."/>
            <person name="Calhoun S."/>
            <person name="Haridas S."/>
            <person name="Kuo A."/>
            <person name="Mondo S."/>
            <person name="Pangilinan J."/>
            <person name="Riley R."/>
            <person name="Labutti K."/>
            <person name="Andreopoulos B."/>
            <person name="Lipzen A."/>
            <person name="Chen C."/>
            <person name="Yanf M."/>
            <person name="Daum C."/>
            <person name="Ng V."/>
            <person name="Clum A."/>
            <person name="Steindorff A."/>
            <person name="Ohm R."/>
            <person name="Martin F."/>
            <person name="Silar P."/>
            <person name="Natvig D."/>
            <person name="Lalanne C."/>
            <person name="Gautier V."/>
            <person name="Ament-Velasquez S.L."/>
            <person name="Kruys A."/>
            <person name="Hutchinson M.I."/>
            <person name="Powell A.J."/>
            <person name="Barry K."/>
            <person name="Miller A.N."/>
            <person name="Grigoriev I.V."/>
            <person name="Debuchy R."/>
            <person name="Gladieux P."/>
            <person name="Thoren M.H."/>
            <person name="Johannesson H."/>
        </authorList>
    </citation>
    <scope>NUCLEOTIDE SEQUENCE</scope>
    <source>
        <strain evidence="2">8032-3</strain>
    </source>
</reference>
<organism evidence="2 3">
    <name type="scientific">Phialemonium atrogriseum</name>
    <dbReference type="NCBI Taxonomy" id="1093897"/>
    <lineage>
        <taxon>Eukaryota</taxon>
        <taxon>Fungi</taxon>
        <taxon>Dikarya</taxon>
        <taxon>Ascomycota</taxon>
        <taxon>Pezizomycotina</taxon>
        <taxon>Sordariomycetes</taxon>
        <taxon>Sordariomycetidae</taxon>
        <taxon>Cephalothecales</taxon>
        <taxon>Cephalothecaceae</taxon>
        <taxon>Phialemonium</taxon>
    </lineage>
</organism>
<dbReference type="GeneID" id="85311883"/>
<dbReference type="Proteomes" id="UP001244011">
    <property type="component" value="Unassembled WGS sequence"/>
</dbReference>
<comment type="caution">
    <text evidence="2">The sequence shown here is derived from an EMBL/GenBank/DDBJ whole genome shotgun (WGS) entry which is preliminary data.</text>
</comment>
<name>A0AAJ0FDL3_9PEZI</name>
<dbReference type="RefSeq" id="XP_060280924.1">
    <property type="nucleotide sequence ID" value="XM_060428696.1"/>
</dbReference>
<keyword evidence="1" id="KW-0812">Transmembrane</keyword>
<evidence type="ECO:0000313" key="3">
    <source>
        <dbReference type="Proteomes" id="UP001244011"/>
    </source>
</evidence>
<dbReference type="PANTHER" id="PTHR35895:SF1">
    <property type="entry name" value="LIPID-BINDING SERUM GLYCOPROTEIN C-TERMINAL DOMAIN-CONTAINING PROTEIN"/>
    <property type="match status" value="1"/>
</dbReference>
<evidence type="ECO:0000313" key="2">
    <source>
        <dbReference type="EMBL" id="KAK1764711.1"/>
    </source>
</evidence>
<dbReference type="PANTHER" id="PTHR35895">
    <property type="entry name" value="CHROMOSOME 16, WHOLE GENOME SHOTGUN SEQUENCE"/>
    <property type="match status" value="1"/>
</dbReference>
<dbReference type="Pfam" id="PF12505">
    <property type="entry name" value="DUF3712"/>
    <property type="match status" value="1"/>
</dbReference>
<protein>
    <submittedName>
        <fullName evidence="2">Uncharacterized protein</fullName>
    </submittedName>
</protein>
<dbReference type="GO" id="GO:0000329">
    <property type="term" value="C:fungal-type vacuole membrane"/>
    <property type="evidence" value="ECO:0007669"/>
    <property type="project" value="InterPro"/>
</dbReference>
<dbReference type="InterPro" id="IPR022185">
    <property type="entry name" value="DUF3712"/>
</dbReference>